<dbReference type="InterPro" id="IPR003660">
    <property type="entry name" value="HAMP_dom"/>
</dbReference>
<feature type="region of interest" description="Disordered" evidence="5">
    <location>
        <begin position="578"/>
        <end position="635"/>
    </location>
</feature>
<dbReference type="GO" id="GO:0007165">
    <property type="term" value="P:signal transduction"/>
    <property type="evidence" value="ECO:0007669"/>
    <property type="project" value="UniProtKB-KW"/>
</dbReference>
<keyword evidence="2" id="KW-0145">Chemotaxis</keyword>
<dbReference type="PANTHER" id="PTHR43531:SF11">
    <property type="entry name" value="METHYL-ACCEPTING CHEMOTAXIS PROTEIN 3"/>
    <property type="match status" value="1"/>
</dbReference>
<keyword evidence="6" id="KW-1133">Transmembrane helix</keyword>
<dbReference type="Pfam" id="PF12729">
    <property type="entry name" value="4HB_MCP_1"/>
    <property type="match status" value="1"/>
</dbReference>
<dbReference type="KEGG" id="zmp:Zymop_0967"/>
<accession>F8ESW2</accession>
<dbReference type="InterPro" id="IPR024478">
    <property type="entry name" value="HlyB_4HB_MCP"/>
</dbReference>
<dbReference type="Pfam" id="PF00015">
    <property type="entry name" value="MCPsignal"/>
    <property type="match status" value="1"/>
</dbReference>
<evidence type="ECO:0000256" key="5">
    <source>
        <dbReference type="SAM" id="MobiDB-lite"/>
    </source>
</evidence>
<feature type="region of interest" description="Disordered" evidence="5">
    <location>
        <begin position="341"/>
        <end position="390"/>
    </location>
</feature>
<proteinExistence type="inferred from homology"/>
<dbReference type="HOGENOM" id="CLU_000445_107_20_5"/>
<comment type="subcellular location">
    <subcellularLocation>
        <location evidence="1">Membrane</location>
    </subcellularLocation>
</comment>
<dbReference type="SMART" id="SM00304">
    <property type="entry name" value="HAMP"/>
    <property type="match status" value="2"/>
</dbReference>
<dbReference type="eggNOG" id="COG0840">
    <property type="taxonomic scope" value="Bacteria"/>
</dbReference>
<dbReference type="STRING" id="579138.Zymop_0967"/>
<feature type="compositionally biased region" description="Polar residues" evidence="5">
    <location>
        <begin position="350"/>
        <end position="360"/>
    </location>
</feature>
<dbReference type="Proteomes" id="UP000000491">
    <property type="component" value="Chromosome"/>
</dbReference>
<keyword evidence="6" id="KW-0812">Transmembrane</keyword>
<dbReference type="PANTHER" id="PTHR43531">
    <property type="entry name" value="PROTEIN ICFG"/>
    <property type="match status" value="1"/>
</dbReference>
<feature type="domain" description="Methyl-accepting transducer" evidence="7">
    <location>
        <begin position="329"/>
        <end position="558"/>
    </location>
</feature>
<dbReference type="EMBL" id="CP002865">
    <property type="protein sequence ID" value="AEI37866.1"/>
    <property type="molecule type" value="Genomic_DNA"/>
</dbReference>
<evidence type="ECO:0000259" key="8">
    <source>
        <dbReference type="PROSITE" id="PS50885"/>
    </source>
</evidence>
<dbReference type="PROSITE" id="PS50111">
    <property type="entry name" value="CHEMOTAXIS_TRANSDUC_2"/>
    <property type="match status" value="1"/>
</dbReference>
<keyword evidence="6" id="KW-0472">Membrane</keyword>
<dbReference type="GO" id="GO:0004888">
    <property type="term" value="F:transmembrane signaling receptor activity"/>
    <property type="evidence" value="ECO:0007669"/>
    <property type="project" value="TreeGrafter"/>
</dbReference>
<dbReference type="InterPro" id="IPR051310">
    <property type="entry name" value="MCP_chemotaxis"/>
</dbReference>
<dbReference type="SUPFAM" id="SSF58104">
    <property type="entry name" value="Methyl-accepting chemotaxis protein (MCP) signaling domain"/>
    <property type="match status" value="1"/>
</dbReference>
<feature type="transmembrane region" description="Helical" evidence="6">
    <location>
        <begin position="190"/>
        <end position="214"/>
    </location>
</feature>
<reference evidence="9 10" key="1">
    <citation type="journal article" date="2011" name="J. Bacteriol.">
        <title>Genome sequence of the ethanol-producing Zymomonas mobilis subsp. pomaceae lectotype strain ATCC 29192.</title>
        <authorList>
            <person name="Kouvelis V.N."/>
            <person name="Davenport K.W."/>
            <person name="Brettin T.S."/>
            <person name="Bruce D."/>
            <person name="Detter C."/>
            <person name="Han C.S."/>
            <person name="Nolan M."/>
            <person name="Tapia R."/>
            <person name="Damoulaki A."/>
            <person name="Kyrpides N.C."/>
            <person name="Typas M.A."/>
            <person name="Pappas K.M."/>
        </authorList>
    </citation>
    <scope>NUCLEOTIDE SEQUENCE [LARGE SCALE GENOMIC DNA]</scope>
    <source>
        <strain evidence="10">ATCC 29192 / DSM 22645 / JCM 10191 / CCUG 17912 / NBRC 13757 / NCIMB 11200 / NRRL B-4491 / Barker I</strain>
    </source>
</reference>
<evidence type="ECO:0000259" key="7">
    <source>
        <dbReference type="PROSITE" id="PS50111"/>
    </source>
</evidence>
<feature type="compositionally biased region" description="Low complexity" evidence="5">
    <location>
        <begin position="595"/>
        <end position="618"/>
    </location>
</feature>
<dbReference type="GO" id="GO:0005886">
    <property type="term" value="C:plasma membrane"/>
    <property type="evidence" value="ECO:0007669"/>
    <property type="project" value="TreeGrafter"/>
</dbReference>
<dbReference type="InterPro" id="IPR004089">
    <property type="entry name" value="MCPsignal_dom"/>
</dbReference>
<keyword evidence="4" id="KW-0807">Transducer</keyword>
<evidence type="ECO:0000256" key="4">
    <source>
        <dbReference type="PROSITE-ProRule" id="PRU00284"/>
    </source>
</evidence>
<evidence type="ECO:0000313" key="9">
    <source>
        <dbReference type="EMBL" id="AEI37866.1"/>
    </source>
</evidence>
<dbReference type="RefSeq" id="WP_013934262.1">
    <property type="nucleotide sequence ID" value="NC_015709.1"/>
</dbReference>
<comment type="similarity">
    <text evidence="3">Belongs to the methyl-accepting chemotaxis (MCP) protein family.</text>
</comment>
<feature type="domain" description="HAMP" evidence="8">
    <location>
        <begin position="215"/>
        <end position="268"/>
    </location>
</feature>
<dbReference type="AlphaFoldDB" id="F8ESW2"/>
<evidence type="ECO:0000313" key="10">
    <source>
        <dbReference type="Proteomes" id="UP000000491"/>
    </source>
</evidence>
<protein>
    <submittedName>
        <fullName evidence="9">Methyl-accepting chemotaxis sensory transducer</fullName>
    </submittedName>
</protein>
<dbReference type="FunFam" id="1.10.287.950:FF:000001">
    <property type="entry name" value="Methyl-accepting chemotaxis sensory transducer"/>
    <property type="match status" value="1"/>
</dbReference>
<dbReference type="Gene3D" id="1.10.287.950">
    <property type="entry name" value="Methyl-accepting chemotaxis protein"/>
    <property type="match status" value="1"/>
</dbReference>
<evidence type="ECO:0000256" key="2">
    <source>
        <dbReference type="ARBA" id="ARBA00022500"/>
    </source>
</evidence>
<sequence length="635" mass="68958">MDISNLIKNLKVATKTYLILVIPLVFLVLGGIGSLSVQWKFAMMAKDFGITQRARAQAVSDISRATADYRSAETRLVMVPDPQAIQAARQEMTVYRGRIEDNIRALEESKASDDVLEANHHFLNNWQNYISVNRATVDAVQQGRANEARDLFWKELPSFDQVTASLGNLQNVEKQANTNKVAEMEHSFGFIRILIIILTILAILLSILIAGMVIKAIVRPLQVVTNALGELSEGNMDVHVELENRADEIGQLMDALRIFRDRMRNAEKQKQMELDALFAGIGQALEGLTNYDLTTRMDGNLSGSFAEIQNNFNSSLEVLDQTMSQILKSAENIQNGASEIRQASDDLSQRTEQQAASLEETSAAMEEISRTVDQSAHGAKQAKTITDKVQSEAEKSGEVVRRAIDAMGKIESSSNEIAQIISVIDGIAFQTNLLALNAGVEAARAGDAGKGFAVVASEVRALAQRSAEAAKDVKERITASAGEVENGVVLVNETGKALDRIVSQIYDVGQKVTEASNMAEEQSIGLKQVNTAVSEMDGVTQQNAAMVEESTAAARNLANETLNMVQQVSMFKLQNKSGNASFNKAPTPTPKKPAAKTSSPTRSSSRISSSSAPSAPKAKPNPTPRPMADDDWSEF</sequence>
<dbReference type="CDD" id="cd11386">
    <property type="entry name" value="MCP_signal"/>
    <property type="match status" value="1"/>
</dbReference>
<name>F8ESW2_ZYMMT</name>
<gene>
    <name evidence="9" type="ordered locus">Zymop_0967</name>
</gene>
<organism evidence="9 10">
    <name type="scientific">Zymomonas mobilis subsp. pomaceae (strain ATCC 29192 / DSM 22645 / JCM 10191 / CCUG 17912 / NBRC 13757 / NCIMB 11200 / NRRL B-4491 / Barker I)</name>
    <dbReference type="NCBI Taxonomy" id="579138"/>
    <lineage>
        <taxon>Bacteria</taxon>
        <taxon>Pseudomonadati</taxon>
        <taxon>Pseudomonadota</taxon>
        <taxon>Alphaproteobacteria</taxon>
        <taxon>Sphingomonadales</taxon>
        <taxon>Zymomonadaceae</taxon>
        <taxon>Zymomonas</taxon>
    </lineage>
</organism>
<dbReference type="SMART" id="SM00283">
    <property type="entry name" value="MA"/>
    <property type="match status" value="1"/>
</dbReference>
<dbReference type="SUPFAM" id="SSF158472">
    <property type="entry name" value="HAMP domain-like"/>
    <property type="match status" value="1"/>
</dbReference>
<dbReference type="PATRIC" id="fig|579138.3.peg.1021"/>
<dbReference type="Gene3D" id="6.10.340.10">
    <property type="match status" value="1"/>
</dbReference>
<dbReference type="CDD" id="cd06225">
    <property type="entry name" value="HAMP"/>
    <property type="match status" value="1"/>
</dbReference>
<evidence type="ECO:0000256" key="1">
    <source>
        <dbReference type="ARBA" id="ARBA00004370"/>
    </source>
</evidence>
<feature type="transmembrane region" description="Helical" evidence="6">
    <location>
        <begin position="16"/>
        <end position="37"/>
    </location>
</feature>
<evidence type="ECO:0000256" key="3">
    <source>
        <dbReference type="ARBA" id="ARBA00029447"/>
    </source>
</evidence>
<dbReference type="GO" id="GO:0006935">
    <property type="term" value="P:chemotaxis"/>
    <property type="evidence" value="ECO:0007669"/>
    <property type="project" value="UniProtKB-KW"/>
</dbReference>
<dbReference type="Pfam" id="PF00672">
    <property type="entry name" value="HAMP"/>
    <property type="match status" value="1"/>
</dbReference>
<evidence type="ECO:0000256" key="6">
    <source>
        <dbReference type="SAM" id="Phobius"/>
    </source>
</evidence>
<dbReference type="PROSITE" id="PS50885">
    <property type="entry name" value="HAMP"/>
    <property type="match status" value="1"/>
</dbReference>